<evidence type="ECO:0000313" key="9">
    <source>
        <dbReference type="Proteomes" id="UP001209755"/>
    </source>
</evidence>
<keyword evidence="2" id="KW-0677">Repeat</keyword>
<dbReference type="PANTHER" id="PTHR47870:SF1">
    <property type="entry name" value="CYTOCHROME C-TYPE BIOGENESIS PROTEIN CCMH"/>
    <property type="match status" value="1"/>
</dbReference>
<protein>
    <submittedName>
        <fullName evidence="8">Cytochrome c-type biogenesis protein CcmH</fullName>
    </submittedName>
</protein>
<feature type="compositionally biased region" description="Low complexity" evidence="5">
    <location>
        <begin position="294"/>
        <end position="308"/>
    </location>
</feature>
<dbReference type="Pfam" id="PF23914">
    <property type="entry name" value="TPR_CcmH_CycH"/>
    <property type="match status" value="1"/>
</dbReference>
<dbReference type="SUPFAM" id="SSF48452">
    <property type="entry name" value="TPR-like"/>
    <property type="match status" value="1"/>
</dbReference>
<evidence type="ECO:0000259" key="7">
    <source>
        <dbReference type="Pfam" id="PF23914"/>
    </source>
</evidence>
<dbReference type="PANTHER" id="PTHR47870">
    <property type="entry name" value="CYTOCHROME C-TYPE BIOGENESIS PROTEIN CCMH"/>
    <property type="match status" value="1"/>
</dbReference>
<dbReference type="NCBIfam" id="TIGR03142">
    <property type="entry name" value="cytochro_ccmI"/>
    <property type="match status" value="1"/>
</dbReference>
<evidence type="ECO:0000256" key="1">
    <source>
        <dbReference type="ARBA" id="ARBA00004196"/>
    </source>
</evidence>
<dbReference type="InterPro" id="IPR017560">
    <property type="entry name" value="Cyt_c_biogenesis_CcmI"/>
</dbReference>
<keyword evidence="6" id="KW-0812">Transmembrane</keyword>
<evidence type="ECO:0000256" key="5">
    <source>
        <dbReference type="SAM" id="MobiDB-lite"/>
    </source>
</evidence>
<dbReference type="InterPro" id="IPR051263">
    <property type="entry name" value="C-type_cytochrome_biogenesis"/>
</dbReference>
<gene>
    <name evidence="8" type="ORF">M2319_002215</name>
</gene>
<keyword evidence="4" id="KW-0802">TPR repeat</keyword>
<keyword evidence="9" id="KW-1185">Reference proteome</keyword>
<evidence type="ECO:0000256" key="4">
    <source>
        <dbReference type="ARBA" id="ARBA00022803"/>
    </source>
</evidence>
<evidence type="ECO:0000256" key="2">
    <source>
        <dbReference type="ARBA" id="ARBA00022737"/>
    </source>
</evidence>
<dbReference type="Proteomes" id="UP001209755">
    <property type="component" value="Unassembled WGS sequence"/>
</dbReference>
<sequence length="397" mass="41479">MTVVAVVAVIVPLLLQSGKKPAPAAAHDVAVYKDQLDEVSRDLDSGLIDSAEAEATRAEIARRLLRASEAEAKAQPSQRSRMPWAAAAAAIVLVPIVSVALYLAVGSPGIPDQPLSARAPATSPHGGDVARLLEGAEAYLKDNPSDGTAWSLVAPVYLRVNRPSDAATAFGKAIELLGSNAQLQIGLGESIVAREGGKVVEDAKAAFRRALEHEANAVEPRFFLAVALNQEGSFKEAAAAWEAFLKTTDPREPWVRFARSELEKAQKGAGLPVKMPDVAAAPEVTAPQQPAPQAPAGGEATAPAAPGPSAEDVAAAQQMNTEDRQAMINDMVSRLAERLETDGGSADDWIRLMRAYMVLDKKDEARQAAAKAIAAHGGDAAARARIEQAAGGLGIPL</sequence>
<accession>A0ABT3HBU9</accession>
<comment type="subcellular location">
    <subcellularLocation>
        <location evidence="1">Cell envelope</location>
    </subcellularLocation>
</comment>
<keyword evidence="6" id="KW-1133">Transmembrane helix</keyword>
<dbReference type="EMBL" id="JAOQNS010000005">
    <property type="protein sequence ID" value="MCW2307878.1"/>
    <property type="molecule type" value="Genomic_DNA"/>
</dbReference>
<dbReference type="InterPro" id="IPR011990">
    <property type="entry name" value="TPR-like_helical_dom_sf"/>
</dbReference>
<evidence type="ECO:0000256" key="3">
    <source>
        <dbReference type="ARBA" id="ARBA00022748"/>
    </source>
</evidence>
<dbReference type="InterPro" id="IPR056413">
    <property type="entry name" value="TPR_CcmH_CycH"/>
</dbReference>
<reference evidence="9" key="1">
    <citation type="submission" date="2023-07" db="EMBL/GenBank/DDBJ databases">
        <title>Genome sequencing of Purple Non-Sulfur Bacteria from various extreme environments.</title>
        <authorList>
            <person name="Mayer M."/>
        </authorList>
    </citation>
    <scope>NUCLEOTIDE SEQUENCE [LARGE SCALE GENOMIC DNA]</scope>
    <source>
        <strain evidence="9">DSM 17935</strain>
    </source>
</reference>
<evidence type="ECO:0000313" key="8">
    <source>
        <dbReference type="EMBL" id="MCW2307878.1"/>
    </source>
</evidence>
<keyword evidence="3" id="KW-0201">Cytochrome c-type biogenesis</keyword>
<dbReference type="Gene3D" id="1.25.40.10">
    <property type="entry name" value="Tetratricopeptide repeat domain"/>
    <property type="match status" value="2"/>
</dbReference>
<feature type="domain" description="Cytochrome c-type biogenesis protein H TPR" evidence="7">
    <location>
        <begin position="128"/>
        <end position="252"/>
    </location>
</feature>
<comment type="caution">
    <text evidence="8">The sequence shown here is derived from an EMBL/GenBank/DDBJ whole genome shotgun (WGS) entry which is preliminary data.</text>
</comment>
<organism evidence="8 9">
    <name type="scientific">Rhodobium gokarnense</name>
    <dbReference type="NCBI Taxonomy" id="364296"/>
    <lineage>
        <taxon>Bacteria</taxon>
        <taxon>Pseudomonadati</taxon>
        <taxon>Pseudomonadota</taxon>
        <taxon>Alphaproteobacteria</taxon>
        <taxon>Hyphomicrobiales</taxon>
        <taxon>Rhodobiaceae</taxon>
        <taxon>Rhodobium</taxon>
    </lineage>
</organism>
<evidence type="ECO:0000256" key="6">
    <source>
        <dbReference type="SAM" id="Phobius"/>
    </source>
</evidence>
<feature type="region of interest" description="Disordered" evidence="5">
    <location>
        <begin position="285"/>
        <end position="316"/>
    </location>
</feature>
<feature type="transmembrane region" description="Helical" evidence="6">
    <location>
        <begin position="84"/>
        <end position="105"/>
    </location>
</feature>
<name>A0ABT3HBU9_9HYPH</name>
<proteinExistence type="predicted"/>
<keyword evidence="6" id="KW-0472">Membrane</keyword>